<keyword evidence="1" id="KW-1133">Transmembrane helix</keyword>
<dbReference type="PANTHER" id="PTHR47520">
    <property type="entry name" value="CX DOMAIN-CONTAINING PROTEIN-RELATED"/>
    <property type="match status" value="1"/>
</dbReference>
<dbReference type="AlphaFoldDB" id="A0A9P1NCY9"/>
<dbReference type="Pfam" id="PF01705">
    <property type="entry name" value="CX"/>
    <property type="match status" value="1"/>
</dbReference>
<feature type="domain" description="CX" evidence="2">
    <location>
        <begin position="64"/>
        <end position="122"/>
    </location>
</feature>
<dbReference type="PANTHER" id="PTHR47520:SF11">
    <property type="entry name" value="CX DOMAIN-CONTAINING PROTEIN"/>
    <property type="match status" value="1"/>
</dbReference>
<dbReference type="EMBL" id="CANHGI010000006">
    <property type="protein sequence ID" value="CAI5456493.1"/>
    <property type="molecule type" value="Genomic_DNA"/>
</dbReference>
<sequence>MAQAKLDFAKSRNWRLGVERRRVQSKFHKGFVSESKDHFQFAKGSTSNMILSPTRPIIYNSNNYYWDGFYKPHKDRPKQCSYEIQESDEELYNSTLPNGTVPQKIIFGCKGMNYCCDLDCCSYYTAAAGVIGAIVVFIGSLLMCEKCLTSVPLLTFNAGENAEIGIGDSKEFKRSVGKAGGIQIYRICNGKNAKTCGYWEDTKVSWANLLCKKLGPRKKVAKAPVTKKVGNNLVLEKVTDEDSGNYYNDGQIYYSVHVLDIVQG</sequence>
<comment type="caution">
    <text evidence="3">The sequence shown here is derived from an EMBL/GenBank/DDBJ whole genome shotgun (WGS) entry which is preliminary data.</text>
</comment>
<feature type="transmembrane region" description="Helical" evidence="1">
    <location>
        <begin position="123"/>
        <end position="144"/>
    </location>
</feature>
<gene>
    <name evidence="3" type="ORF">CAMP_LOCUS19130</name>
</gene>
<name>A0A9P1NCY9_9PELO</name>
<proteinExistence type="predicted"/>
<reference evidence="3" key="1">
    <citation type="submission" date="2022-11" db="EMBL/GenBank/DDBJ databases">
        <authorList>
            <person name="Kikuchi T."/>
        </authorList>
    </citation>
    <scope>NUCLEOTIDE SEQUENCE</scope>
    <source>
        <strain evidence="3">PS1010</strain>
    </source>
</reference>
<dbReference type="Proteomes" id="UP001152747">
    <property type="component" value="Unassembled WGS sequence"/>
</dbReference>
<keyword evidence="4" id="KW-1185">Reference proteome</keyword>
<dbReference type="InterPro" id="IPR002619">
    <property type="entry name" value="CX"/>
</dbReference>
<evidence type="ECO:0000259" key="2">
    <source>
        <dbReference type="Pfam" id="PF01705"/>
    </source>
</evidence>
<evidence type="ECO:0000313" key="3">
    <source>
        <dbReference type="EMBL" id="CAI5456493.1"/>
    </source>
</evidence>
<evidence type="ECO:0000256" key="1">
    <source>
        <dbReference type="SAM" id="Phobius"/>
    </source>
</evidence>
<evidence type="ECO:0000313" key="4">
    <source>
        <dbReference type="Proteomes" id="UP001152747"/>
    </source>
</evidence>
<accession>A0A9P1NCY9</accession>
<keyword evidence="1" id="KW-0812">Transmembrane</keyword>
<protein>
    <recommendedName>
        <fullName evidence="2">CX domain-containing protein</fullName>
    </recommendedName>
</protein>
<dbReference type="OrthoDB" id="5781203at2759"/>
<keyword evidence="1" id="KW-0472">Membrane</keyword>
<organism evidence="3 4">
    <name type="scientific">Caenorhabditis angaria</name>
    <dbReference type="NCBI Taxonomy" id="860376"/>
    <lineage>
        <taxon>Eukaryota</taxon>
        <taxon>Metazoa</taxon>
        <taxon>Ecdysozoa</taxon>
        <taxon>Nematoda</taxon>
        <taxon>Chromadorea</taxon>
        <taxon>Rhabditida</taxon>
        <taxon>Rhabditina</taxon>
        <taxon>Rhabditomorpha</taxon>
        <taxon>Rhabditoidea</taxon>
        <taxon>Rhabditidae</taxon>
        <taxon>Peloderinae</taxon>
        <taxon>Caenorhabditis</taxon>
    </lineage>
</organism>